<dbReference type="SUPFAM" id="SSF53098">
    <property type="entry name" value="Ribonuclease H-like"/>
    <property type="match status" value="1"/>
</dbReference>
<proteinExistence type="predicted"/>
<sequence>MDTALLFWNNSIATCGVPKTIITDRGVKFTSKVLKTLYDMLLTKLSFSTVYHEQTDGLADTMIQTMEEIIRRFFSYGMEYRDHEGYTNDCVTLLPAMKLAGNPKNHSITGKHLLL</sequence>
<protein>
    <recommendedName>
        <fullName evidence="2">Integrase catalytic domain-containing protein</fullName>
    </recommendedName>
</protein>
<name>A0A9Q3GGB3_9BASI</name>
<evidence type="ECO:0000313" key="3">
    <source>
        <dbReference type="EMBL" id="MBW0466195.1"/>
    </source>
</evidence>
<dbReference type="InterPro" id="IPR001584">
    <property type="entry name" value="Integrase_cat-core"/>
</dbReference>
<dbReference type="EMBL" id="AVOT02001235">
    <property type="protein sequence ID" value="MBW0466195.1"/>
    <property type="molecule type" value="Genomic_DNA"/>
</dbReference>
<dbReference type="Proteomes" id="UP000765509">
    <property type="component" value="Unassembled WGS sequence"/>
</dbReference>
<keyword evidence="1" id="KW-0694">RNA-binding</keyword>
<dbReference type="PANTHER" id="PTHR37984:SF5">
    <property type="entry name" value="PROTEIN NYNRIN-LIKE"/>
    <property type="match status" value="1"/>
</dbReference>
<dbReference type="GO" id="GO:0005634">
    <property type="term" value="C:nucleus"/>
    <property type="evidence" value="ECO:0007669"/>
    <property type="project" value="UniProtKB-ARBA"/>
</dbReference>
<dbReference type="PROSITE" id="PS50994">
    <property type="entry name" value="INTEGRASE"/>
    <property type="match status" value="1"/>
</dbReference>
<evidence type="ECO:0000259" key="2">
    <source>
        <dbReference type="PROSITE" id="PS50994"/>
    </source>
</evidence>
<dbReference type="GO" id="GO:0015074">
    <property type="term" value="P:DNA integration"/>
    <property type="evidence" value="ECO:0007669"/>
    <property type="project" value="InterPro"/>
</dbReference>
<dbReference type="PANTHER" id="PTHR37984">
    <property type="entry name" value="PROTEIN CBG26694"/>
    <property type="match status" value="1"/>
</dbReference>
<dbReference type="AlphaFoldDB" id="A0A9Q3GGB3"/>
<dbReference type="GO" id="GO:0003723">
    <property type="term" value="F:RNA binding"/>
    <property type="evidence" value="ECO:0007669"/>
    <property type="project" value="UniProtKB-KW"/>
</dbReference>
<dbReference type="InterPro" id="IPR036397">
    <property type="entry name" value="RNaseH_sf"/>
</dbReference>
<evidence type="ECO:0000256" key="1">
    <source>
        <dbReference type="ARBA" id="ARBA00022884"/>
    </source>
</evidence>
<gene>
    <name evidence="3" type="ORF">O181_005910</name>
</gene>
<organism evidence="3 4">
    <name type="scientific">Austropuccinia psidii MF-1</name>
    <dbReference type="NCBI Taxonomy" id="1389203"/>
    <lineage>
        <taxon>Eukaryota</taxon>
        <taxon>Fungi</taxon>
        <taxon>Dikarya</taxon>
        <taxon>Basidiomycota</taxon>
        <taxon>Pucciniomycotina</taxon>
        <taxon>Pucciniomycetes</taxon>
        <taxon>Pucciniales</taxon>
        <taxon>Sphaerophragmiaceae</taxon>
        <taxon>Austropuccinia</taxon>
    </lineage>
</organism>
<dbReference type="InterPro" id="IPR012337">
    <property type="entry name" value="RNaseH-like_sf"/>
</dbReference>
<reference evidence="3" key="1">
    <citation type="submission" date="2021-03" db="EMBL/GenBank/DDBJ databases">
        <title>Draft genome sequence of rust myrtle Austropuccinia psidii MF-1, a brazilian biotype.</title>
        <authorList>
            <person name="Quecine M.C."/>
            <person name="Pachon D.M.R."/>
            <person name="Bonatelli M.L."/>
            <person name="Correr F.H."/>
            <person name="Franceschini L.M."/>
            <person name="Leite T.F."/>
            <person name="Margarido G.R.A."/>
            <person name="Almeida C.A."/>
            <person name="Ferrarezi J.A."/>
            <person name="Labate C.A."/>
        </authorList>
    </citation>
    <scope>NUCLEOTIDE SEQUENCE</scope>
    <source>
        <strain evidence="3">MF-1</strain>
    </source>
</reference>
<dbReference type="InterPro" id="IPR050951">
    <property type="entry name" value="Retrovirus_Pol_polyprotein"/>
</dbReference>
<feature type="domain" description="Integrase catalytic" evidence="2">
    <location>
        <begin position="1"/>
        <end position="115"/>
    </location>
</feature>
<comment type="caution">
    <text evidence="3">The sequence shown here is derived from an EMBL/GenBank/DDBJ whole genome shotgun (WGS) entry which is preliminary data.</text>
</comment>
<evidence type="ECO:0000313" key="4">
    <source>
        <dbReference type="Proteomes" id="UP000765509"/>
    </source>
</evidence>
<keyword evidence="4" id="KW-1185">Reference proteome</keyword>
<accession>A0A9Q3GGB3</accession>
<dbReference type="Gene3D" id="3.30.420.10">
    <property type="entry name" value="Ribonuclease H-like superfamily/Ribonuclease H"/>
    <property type="match status" value="1"/>
</dbReference>